<proteinExistence type="predicted"/>
<dbReference type="NCBIfam" id="NF007806">
    <property type="entry name" value="PRK10513.1"/>
    <property type="match status" value="1"/>
</dbReference>
<evidence type="ECO:0000313" key="1">
    <source>
        <dbReference type="EMBL" id="OEF23263.1"/>
    </source>
</evidence>
<dbReference type="STRING" id="1188252.A1QC_12220"/>
<dbReference type="RefSeq" id="WP_017026227.1">
    <property type="nucleotide sequence ID" value="NZ_AJYK02000095.1"/>
</dbReference>
<dbReference type="NCBIfam" id="TIGR00099">
    <property type="entry name" value="Cof-subfamily"/>
    <property type="match status" value="1"/>
</dbReference>
<comment type="caution">
    <text evidence="1">The sequence shown here is derived from an EMBL/GenBank/DDBJ whole genome shotgun (WGS) entry which is preliminary data.</text>
</comment>
<organism evidence="1 2">
    <name type="scientific">Vibrio rumoiensis 1S-45</name>
    <dbReference type="NCBI Taxonomy" id="1188252"/>
    <lineage>
        <taxon>Bacteria</taxon>
        <taxon>Pseudomonadati</taxon>
        <taxon>Pseudomonadota</taxon>
        <taxon>Gammaproteobacteria</taxon>
        <taxon>Vibrionales</taxon>
        <taxon>Vibrionaceae</taxon>
        <taxon>Vibrio</taxon>
    </lineage>
</organism>
<dbReference type="eggNOG" id="COG0561">
    <property type="taxonomic scope" value="Bacteria"/>
</dbReference>
<keyword evidence="2" id="KW-1185">Reference proteome</keyword>
<dbReference type="PROSITE" id="PS01228">
    <property type="entry name" value="COF_1"/>
    <property type="match status" value="1"/>
</dbReference>
<dbReference type="PANTHER" id="PTHR10000">
    <property type="entry name" value="PHOSPHOSERINE PHOSPHATASE"/>
    <property type="match status" value="1"/>
</dbReference>
<dbReference type="EMBL" id="AJYK02000095">
    <property type="protein sequence ID" value="OEF23263.1"/>
    <property type="molecule type" value="Genomic_DNA"/>
</dbReference>
<dbReference type="SFLD" id="SFLDG01140">
    <property type="entry name" value="C2.B:_Phosphomannomutase_and_P"/>
    <property type="match status" value="1"/>
</dbReference>
<dbReference type="GO" id="GO:0005829">
    <property type="term" value="C:cytosol"/>
    <property type="evidence" value="ECO:0007669"/>
    <property type="project" value="TreeGrafter"/>
</dbReference>
<dbReference type="OrthoDB" id="9781413at2"/>
<protein>
    <submittedName>
        <fullName evidence="1">HAD family hydrolase</fullName>
    </submittedName>
</protein>
<dbReference type="SFLD" id="SFLDS00003">
    <property type="entry name" value="Haloacid_Dehalogenase"/>
    <property type="match status" value="1"/>
</dbReference>
<dbReference type="AlphaFoldDB" id="A0A1E5DZH0"/>
<dbReference type="SUPFAM" id="SSF56784">
    <property type="entry name" value="HAD-like"/>
    <property type="match status" value="1"/>
</dbReference>
<dbReference type="SFLD" id="SFLDG01144">
    <property type="entry name" value="C2.B.4:_PGP_Like"/>
    <property type="match status" value="1"/>
</dbReference>
<gene>
    <name evidence="1" type="ORF">A1QC_12220</name>
</gene>
<evidence type="ECO:0000313" key="2">
    <source>
        <dbReference type="Proteomes" id="UP000094070"/>
    </source>
</evidence>
<dbReference type="CDD" id="cd07516">
    <property type="entry name" value="HAD_Pase"/>
    <property type="match status" value="1"/>
</dbReference>
<keyword evidence="1" id="KW-0378">Hydrolase</keyword>
<dbReference type="NCBIfam" id="TIGR01484">
    <property type="entry name" value="HAD-SF-IIB"/>
    <property type="match status" value="1"/>
</dbReference>
<sequence>MYKLIALDMDGTLLNSEHRISDENKQAIAAARAKGVHVVLASGRPLAGMLTALQELDMDSDNDFVISFNGSMVQKVASKNAIRQEILTGEDAKLIADWAEKLNVNVHAFSIKDGLITPKNSQYTALESSINGINLTEMPFVDLADDEAILKVMMIDDEVQLSQAISDLPAALYEKFTIVRSAPFFLEFMNKNSDKGAGVQALAEHLGIQASEVITMGDAGNDHHMLKYAGLGIAMGNATKETKAIADYITDTNNNSGVAQAIEKFVLS</sequence>
<dbReference type="Gene3D" id="3.30.1240.10">
    <property type="match status" value="1"/>
</dbReference>
<accession>A0A1E5DZH0</accession>
<dbReference type="Gene3D" id="3.40.50.1000">
    <property type="entry name" value="HAD superfamily/HAD-like"/>
    <property type="match status" value="1"/>
</dbReference>
<dbReference type="Proteomes" id="UP000094070">
    <property type="component" value="Unassembled WGS sequence"/>
</dbReference>
<dbReference type="Pfam" id="PF08282">
    <property type="entry name" value="Hydrolase_3"/>
    <property type="match status" value="1"/>
</dbReference>
<dbReference type="GO" id="GO:0016791">
    <property type="term" value="F:phosphatase activity"/>
    <property type="evidence" value="ECO:0007669"/>
    <property type="project" value="TreeGrafter"/>
</dbReference>
<name>A0A1E5DZH0_9VIBR</name>
<dbReference type="InterPro" id="IPR000150">
    <property type="entry name" value="Cof"/>
</dbReference>
<dbReference type="PANTHER" id="PTHR10000:SF8">
    <property type="entry name" value="HAD SUPERFAMILY HYDROLASE-LIKE, TYPE 3"/>
    <property type="match status" value="1"/>
</dbReference>
<dbReference type="PROSITE" id="PS01229">
    <property type="entry name" value="COF_2"/>
    <property type="match status" value="1"/>
</dbReference>
<dbReference type="InterPro" id="IPR036412">
    <property type="entry name" value="HAD-like_sf"/>
</dbReference>
<dbReference type="InterPro" id="IPR006379">
    <property type="entry name" value="HAD-SF_hydro_IIB"/>
</dbReference>
<reference evidence="1 2" key="1">
    <citation type="journal article" date="2012" name="Science">
        <title>Ecological populations of bacteria act as socially cohesive units of antibiotic production and resistance.</title>
        <authorList>
            <person name="Cordero O.X."/>
            <person name="Wildschutte H."/>
            <person name="Kirkup B."/>
            <person name="Proehl S."/>
            <person name="Ngo L."/>
            <person name="Hussain F."/>
            <person name="Le Roux F."/>
            <person name="Mincer T."/>
            <person name="Polz M.F."/>
        </authorList>
    </citation>
    <scope>NUCLEOTIDE SEQUENCE [LARGE SCALE GENOMIC DNA]</scope>
    <source>
        <strain evidence="1 2">1S-45</strain>
    </source>
</reference>
<dbReference type="InterPro" id="IPR023214">
    <property type="entry name" value="HAD_sf"/>
</dbReference>
<dbReference type="GO" id="GO:0000287">
    <property type="term" value="F:magnesium ion binding"/>
    <property type="evidence" value="ECO:0007669"/>
    <property type="project" value="TreeGrafter"/>
</dbReference>